<evidence type="ECO:0000256" key="3">
    <source>
        <dbReference type="ARBA" id="ARBA00022980"/>
    </source>
</evidence>
<organism evidence="7 8">
    <name type="scientific">SAR86 cluster bacterium</name>
    <dbReference type="NCBI Taxonomy" id="2030880"/>
    <lineage>
        <taxon>Bacteria</taxon>
        <taxon>Pseudomonadati</taxon>
        <taxon>Pseudomonadota</taxon>
        <taxon>Gammaproteobacteria</taxon>
        <taxon>SAR86 cluster</taxon>
    </lineage>
</organism>
<dbReference type="InterPro" id="IPR001790">
    <property type="entry name" value="Ribosomal_uL10"/>
</dbReference>
<comment type="subunit">
    <text evidence="6">Part of the ribosomal stalk of the 50S ribosomal subunit. The N-terminus interacts with L11 and the large rRNA to form the base of the stalk. The C-terminus forms an elongated spine to which L12 dimers bind in a sequential fashion forming a multimeric L10(L12)X complex.</text>
</comment>
<evidence type="ECO:0000313" key="8">
    <source>
        <dbReference type="Proteomes" id="UP001056381"/>
    </source>
</evidence>
<gene>
    <name evidence="6 7" type="primary">rplJ</name>
    <name evidence="7" type="ORF">M9B40_00795</name>
</gene>
<evidence type="ECO:0000256" key="2">
    <source>
        <dbReference type="ARBA" id="ARBA00008889"/>
    </source>
</evidence>
<sequence>MALSVDDKKRIVADITSFANDSSSLVLADARGLNVSEANQLRSEGHKSNVKFVVVKNTLVKLAFKGTTYEGLDDYLTGPTMLGFSYDEPGAAAKILRKYSKSNENLTIKGLSVDGVHLEGSEIDKLASLPTFNEAISKIAGLLKAPLGKIASLMNEIPSKFARTLHGVKEQKG</sequence>
<keyword evidence="6" id="KW-0699">rRNA-binding</keyword>
<dbReference type="Proteomes" id="UP001056381">
    <property type="component" value="Chromosome"/>
</dbReference>
<dbReference type="SUPFAM" id="SSF160369">
    <property type="entry name" value="Ribosomal protein L10-like"/>
    <property type="match status" value="1"/>
</dbReference>
<evidence type="ECO:0000256" key="5">
    <source>
        <dbReference type="ARBA" id="ARBA00035202"/>
    </source>
</evidence>
<accession>A0A9Q8TYJ4</accession>
<dbReference type="CDD" id="cd05797">
    <property type="entry name" value="Ribosomal_L10"/>
    <property type="match status" value="1"/>
</dbReference>
<dbReference type="NCBIfam" id="NF000955">
    <property type="entry name" value="PRK00099.1-1"/>
    <property type="match status" value="1"/>
</dbReference>
<dbReference type="GO" id="GO:0003735">
    <property type="term" value="F:structural constituent of ribosome"/>
    <property type="evidence" value="ECO:0007669"/>
    <property type="project" value="InterPro"/>
</dbReference>
<dbReference type="Gene3D" id="3.30.70.1730">
    <property type="match status" value="1"/>
</dbReference>
<dbReference type="PROSITE" id="PS01109">
    <property type="entry name" value="RIBOSOMAL_L10"/>
    <property type="match status" value="1"/>
</dbReference>
<comment type="function">
    <text evidence="1 6">Forms part of the ribosomal stalk, playing a central role in the interaction of the ribosome with GTP-bound translation factors.</text>
</comment>
<dbReference type="InterPro" id="IPR022973">
    <property type="entry name" value="Ribosomal_uL10_bac"/>
</dbReference>
<dbReference type="InterPro" id="IPR047865">
    <property type="entry name" value="Ribosomal_uL10_bac_type"/>
</dbReference>
<evidence type="ECO:0000256" key="6">
    <source>
        <dbReference type="HAMAP-Rule" id="MF_00362"/>
    </source>
</evidence>
<dbReference type="InterPro" id="IPR043141">
    <property type="entry name" value="Ribosomal_uL10-like_sf"/>
</dbReference>
<dbReference type="InterPro" id="IPR002363">
    <property type="entry name" value="Ribosomal_uL10_CS_bac"/>
</dbReference>
<dbReference type="AlphaFoldDB" id="A0A9Q8TYJ4"/>
<keyword evidence="6" id="KW-0694">RNA-binding</keyword>
<keyword evidence="4 6" id="KW-0687">Ribonucleoprotein</keyword>
<comment type="similarity">
    <text evidence="2 6">Belongs to the universal ribosomal protein uL10 family.</text>
</comment>
<proteinExistence type="inferred from homology"/>
<dbReference type="PANTHER" id="PTHR11560">
    <property type="entry name" value="39S RIBOSOMAL PROTEIN L10, MITOCHONDRIAL"/>
    <property type="match status" value="1"/>
</dbReference>
<dbReference type="Pfam" id="PF00466">
    <property type="entry name" value="Ribosomal_L10"/>
    <property type="match status" value="1"/>
</dbReference>
<dbReference type="EMBL" id="CP097966">
    <property type="protein sequence ID" value="URQ63330.1"/>
    <property type="molecule type" value="Genomic_DNA"/>
</dbReference>
<dbReference type="GO" id="GO:0006412">
    <property type="term" value="P:translation"/>
    <property type="evidence" value="ECO:0007669"/>
    <property type="project" value="UniProtKB-UniRule"/>
</dbReference>
<reference evidence="7" key="1">
    <citation type="submission" date="2022-05" db="EMBL/GenBank/DDBJ databases">
        <title>Single-amplified genomics reveal most streamlined microbe among free-living bacteria.</title>
        <authorList>
            <person name="Roda-Garcia J."/>
            <person name="Haro-Moreno J.M."/>
            <person name="Rodriguez-Valera F."/>
            <person name="Almagro-Moreno S."/>
            <person name="Lopez-Perez M."/>
        </authorList>
    </citation>
    <scope>NUCLEOTIDE SEQUENCE</scope>
    <source>
        <strain evidence="7">TMED112-D2-2</strain>
    </source>
</reference>
<dbReference type="HAMAP" id="MF_00362">
    <property type="entry name" value="Ribosomal_uL10"/>
    <property type="match status" value="1"/>
</dbReference>
<dbReference type="GO" id="GO:0070180">
    <property type="term" value="F:large ribosomal subunit rRNA binding"/>
    <property type="evidence" value="ECO:0007669"/>
    <property type="project" value="UniProtKB-UniRule"/>
</dbReference>
<evidence type="ECO:0000256" key="1">
    <source>
        <dbReference type="ARBA" id="ARBA00002633"/>
    </source>
</evidence>
<keyword evidence="3 6" id="KW-0689">Ribosomal protein</keyword>
<keyword evidence="8" id="KW-1185">Reference proteome</keyword>
<evidence type="ECO:0000256" key="4">
    <source>
        <dbReference type="ARBA" id="ARBA00023274"/>
    </source>
</evidence>
<dbReference type="Gene3D" id="6.10.250.290">
    <property type="match status" value="1"/>
</dbReference>
<name>A0A9Q8TYJ4_9GAMM</name>
<evidence type="ECO:0000313" key="7">
    <source>
        <dbReference type="EMBL" id="URQ63330.1"/>
    </source>
</evidence>
<protein>
    <recommendedName>
        <fullName evidence="5 6">Large ribosomal subunit protein uL10</fullName>
    </recommendedName>
</protein>
<dbReference type="GO" id="GO:0015934">
    <property type="term" value="C:large ribosomal subunit"/>
    <property type="evidence" value="ECO:0007669"/>
    <property type="project" value="InterPro"/>
</dbReference>